<feature type="domain" description="VOC" evidence="1">
    <location>
        <begin position="9"/>
        <end position="122"/>
    </location>
</feature>
<proteinExistence type="predicted"/>
<dbReference type="Pfam" id="PF00903">
    <property type="entry name" value="Glyoxalase"/>
    <property type="match status" value="1"/>
</dbReference>
<keyword evidence="3" id="KW-1185">Reference proteome</keyword>
<gene>
    <name evidence="2" type="ORF">NEF87_002300</name>
</gene>
<accession>A0ABY6HR82</accession>
<dbReference type="PROSITE" id="PS51819">
    <property type="entry name" value="VOC"/>
    <property type="match status" value="1"/>
</dbReference>
<dbReference type="InterPro" id="IPR004360">
    <property type="entry name" value="Glyas_Fos-R_dOase_dom"/>
</dbReference>
<organism evidence="2 3">
    <name type="scientific">Candidatus Lokiarchaeum ossiferum</name>
    <dbReference type="NCBI Taxonomy" id="2951803"/>
    <lineage>
        <taxon>Archaea</taxon>
        <taxon>Promethearchaeati</taxon>
        <taxon>Promethearchaeota</taxon>
        <taxon>Promethearchaeia</taxon>
        <taxon>Promethearchaeales</taxon>
        <taxon>Promethearchaeaceae</taxon>
        <taxon>Candidatus Lokiarchaeum</taxon>
    </lineage>
</organism>
<dbReference type="InterPro" id="IPR029068">
    <property type="entry name" value="Glyas_Bleomycin-R_OHBP_Dase"/>
</dbReference>
<sequence>MLNSESIDGTLTCALEVQDLDASIEWYSKSLGFELIYRMDEIGWCEMKTPIEGVNVGLSQVEKPQVKGGATLTFGVKDIDNLSKKFKSAQIRLESDPYVVADMVKLVTFYDPDGNKFMLAQMLKEM</sequence>
<evidence type="ECO:0000313" key="2">
    <source>
        <dbReference type="EMBL" id="UYP46015.1"/>
    </source>
</evidence>
<reference evidence="2" key="1">
    <citation type="submission" date="2022-09" db="EMBL/GenBank/DDBJ databases">
        <title>Actin cytoskeleton and complex cell architecture in an #Asgard archaeon.</title>
        <authorList>
            <person name="Ponce Toledo R.I."/>
            <person name="Schleper C."/>
            <person name="Rodrigues Oliveira T."/>
            <person name="Wollweber F."/>
            <person name="Xu J."/>
            <person name="Rittmann S."/>
            <person name="Klingl A."/>
            <person name="Pilhofer M."/>
        </authorList>
    </citation>
    <scope>NUCLEOTIDE SEQUENCE</scope>
    <source>
        <strain evidence="2">B-35</strain>
    </source>
</reference>
<protein>
    <recommendedName>
        <fullName evidence="1">VOC domain-containing protein</fullName>
    </recommendedName>
</protein>
<dbReference type="Gene3D" id="3.10.180.10">
    <property type="entry name" value="2,3-Dihydroxybiphenyl 1,2-Dioxygenase, domain 1"/>
    <property type="match status" value="1"/>
</dbReference>
<evidence type="ECO:0000313" key="3">
    <source>
        <dbReference type="Proteomes" id="UP001208689"/>
    </source>
</evidence>
<dbReference type="Proteomes" id="UP001208689">
    <property type="component" value="Chromosome"/>
</dbReference>
<dbReference type="CDD" id="cd06587">
    <property type="entry name" value="VOC"/>
    <property type="match status" value="1"/>
</dbReference>
<dbReference type="InterPro" id="IPR037523">
    <property type="entry name" value="VOC_core"/>
</dbReference>
<evidence type="ECO:0000259" key="1">
    <source>
        <dbReference type="PROSITE" id="PS51819"/>
    </source>
</evidence>
<dbReference type="SUPFAM" id="SSF54593">
    <property type="entry name" value="Glyoxalase/Bleomycin resistance protein/Dihydroxybiphenyl dioxygenase"/>
    <property type="match status" value="1"/>
</dbReference>
<name>A0ABY6HR82_9ARCH</name>
<dbReference type="EMBL" id="CP104013">
    <property type="protein sequence ID" value="UYP46015.1"/>
    <property type="molecule type" value="Genomic_DNA"/>
</dbReference>